<dbReference type="Proteomes" id="UP000565723">
    <property type="component" value="Unassembled WGS sequence"/>
</dbReference>
<protein>
    <submittedName>
        <fullName evidence="3">Uncharacterized protein</fullName>
    </submittedName>
</protein>
<name>A0A850LDW5_9RHOB</name>
<comment type="caution">
    <text evidence="3">The sequence shown here is derived from an EMBL/GenBank/DDBJ whole genome shotgun (WGS) entry which is preliminary data.</text>
</comment>
<feature type="transmembrane region" description="Helical" evidence="2">
    <location>
        <begin position="48"/>
        <end position="69"/>
    </location>
</feature>
<evidence type="ECO:0000313" key="4">
    <source>
        <dbReference type="Proteomes" id="UP000565723"/>
    </source>
</evidence>
<dbReference type="EMBL" id="JABXIY010000012">
    <property type="protein sequence ID" value="NVK96246.1"/>
    <property type="molecule type" value="Genomic_DNA"/>
</dbReference>
<organism evidence="3 4">
    <name type="scientific">Ruegeria pomeroyi</name>
    <dbReference type="NCBI Taxonomy" id="89184"/>
    <lineage>
        <taxon>Bacteria</taxon>
        <taxon>Pseudomonadati</taxon>
        <taxon>Pseudomonadota</taxon>
        <taxon>Alphaproteobacteria</taxon>
        <taxon>Rhodobacterales</taxon>
        <taxon>Roseobacteraceae</taxon>
        <taxon>Ruegeria</taxon>
    </lineage>
</organism>
<evidence type="ECO:0000313" key="3">
    <source>
        <dbReference type="EMBL" id="NVK96246.1"/>
    </source>
</evidence>
<keyword evidence="2" id="KW-0812">Transmembrane</keyword>
<feature type="transmembrane region" description="Helical" evidence="2">
    <location>
        <begin position="129"/>
        <end position="145"/>
    </location>
</feature>
<accession>A0A850LDW5</accession>
<keyword evidence="2" id="KW-1133">Transmembrane helix</keyword>
<keyword evidence="2" id="KW-0472">Membrane</keyword>
<dbReference type="AlphaFoldDB" id="A0A850LDW5"/>
<evidence type="ECO:0000256" key="2">
    <source>
        <dbReference type="SAM" id="Phobius"/>
    </source>
</evidence>
<reference evidence="3 4" key="1">
    <citation type="journal article" date="2020" name="Proc. Natl. Acad. Sci. U.S.A.">
        <title>Ecological drivers of bacterial community assembly in synthetic phycospheres.</title>
        <authorList>
            <person name="Fu H."/>
            <person name="Uchimiya M."/>
            <person name="Gore J."/>
            <person name="Moran M.A."/>
        </authorList>
    </citation>
    <scope>NUCLEOTIDE SEQUENCE [LARGE SCALE GENOMIC DNA]</scope>
    <source>
        <strain evidence="3">HF-Din03</strain>
    </source>
</reference>
<sequence length="198" mass="20713">MLNRDQAQPRRQIPDTAEQHRLPAGYGRAYAVTGEDDPPTSSPRVAGAVLLFLGGVLGACAAGVAILTGEGVGRAVLLYFGVSLVPLAVMLVLSLVAGRKRRPPGPGVAVDCDATGAARAAFVRNRRRRILIGFVLLGTLAAFTLTESAVIRQGIVLLCAGLLLRRSLVGRMRKPSGVPTAPDRDPDTATPEAGKTAW</sequence>
<feature type="region of interest" description="Disordered" evidence="1">
    <location>
        <begin position="173"/>
        <end position="198"/>
    </location>
</feature>
<evidence type="ECO:0000256" key="1">
    <source>
        <dbReference type="SAM" id="MobiDB-lite"/>
    </source>
</evidence>
<feature type="transmembrane region" description="Helical" evidence="2">
    <location>
        <begin position="75"/>
        <end position="96"/>
    </location>
</feature>
<proteinExistence type="predicted"/>
<dbReference type="RefSeq" id="WP_011047355.1">
    <property type="nucleotide sequence ID" value="NZ_CP076685.1"/>
</dbReference>
<gene>
    <name evidence="3" type="ORF">HW564_04875</name>
</gene>